<evidence type="ECO:0000259" key="9">
    <source>
        <dbReference type="PROSITE" id="PS50893"/>
    </source>
</evidence>
<dbReference type="InterPro" id="IPR027417">
    <property type="entry name" value="P-loop_NTPase"/>
</dbReference>
<dbReference type="InterPro" id="IPR003439">
    <property type="entry name" value="ABC_transporter-like_ATP-bd"/>
</dbReference>
<keyword evidence="11" id="KW-1185">Reference proteome</keyword>
<dbReference type="Pfam" id="PF00005">
    <property type="entry name" value="ABC_tran"/>
    <property type="match status" value="1"/>
</dbReference>
<dbReference type="SUPFAM" id="SSF52540">
    <property type="entry name" value="P-loop containing nucleoside triphosphate hydrolases"/>
    <property type="match status" value="1"/>
</dbReference>
<dbReference type="SMART" id="SM00382">
    <property type="entry name" value="AAA"/>
    <property type="match status" value="1"/>
</dbReference>
<feature type="signal peptide" evidence="8">
    <location>
        <begin position="1"/>
        <end position="26"/>
    </location>
</feature>
<keyword evidence="2" id="KW-0813">Transport</keyword>
<feature type="chain" id="PRO_5041949110" description="ABC transporter domain-containing protein" evidence="8">
    <location>
        <begin position="27"/>
        <end position="556"/>
    </location>
</feature>
<proteinExistence type="predicted"/>
<evidence type="ECO:0000256" key="8">
    <source>
        <dbReference type="SAM" id="SignalP"/>
    </source>
</evidence>
<dbReference type="GO" id="GO:0005524">
    <property type="term" value="F:ATP binding"/>
    <property type="evidence" value="ECO:0007669"/>
    <property type="project" value="UniProtKB-KW"/>
</dbReference>
<evidence type="ECO:0000313" key="10">
    <source>
        <dbReference type="EMBL" id="KAK3267078.1"/>
    </source>
</evidence>
<dbReference type="EMBL" id="LGRX02012632">
    <property type="protein sequence ID" value="KAK3267078.1"/>
    <property type="molecule type" value="Genomic_DNA"/>
</dbReference>
<dbReference type="GO" id="GO:0016887">
    <property type="term" value="F:ATP hydrolysis activity"/>
    <property type="evidence" value="ECO:0007669"/>
    <property type="project" value="InterPro"/>
</dbReference>
<evidence type="ECO:0000256" key="7">
    <source>
        <dbReference type="ARBA" id="ARBA00023136"/>
    </source>
</evidence>
<comment type="caution">
    <text evidence="10">The sequence shown here is derived from an EMBL/GenBank/DDBJ whole genome shotgun (WGS) entry which is preliminary data.</text>
</comment>
<evidence type="ECO:0000256" key="2">
    <source>
        <dbReference type="ARBA" id="ARBA00022448"/>
    </source>
</evidence>
<evidence type="ECO:0000256" key="3">
    <source>
        <dbReference type="ARBA" id="ARBA00022692"/>
    </source>
</evidence>
<dbReference type="Proteomes" id="UP001190700">
    <property type="component" value="Unassembled WGS sequence"/>
</dbReference>
<dbReference type="GO" id="GO:0042626">
    <property type="term" value="F:ATPase-coupled transmembrane transporter activity"/>
    <property type="evidence" value="ECO:0007669"/>
    <property type="project" value="TreeGrafter"/>
</dbReference>
<dbReference type="InterPro" id="IPR017871">
    <property type="entry name" value="ABC_transporter-like_CS"/>
</dbReference>
<keyword evidence="4" id="KW-0547">Nucleotide-binding</keyword>
<dbReference type="PROSITE" id="PS00211">
    <property type="entry name" value="ABC_TRANSPORTER_1"/>
    <property type="match status" value="1"/>
</dbReference>
<keyword evidence="5" id="KW-0067">ATP-binding</keyword>
<keyword evidence="6" id="KW-1133">Transmembrane helix</keyword>
<dbReference type="PANTHER" id="PTHR48041">
    <property type="entry name" value="ABC TRANSPORTER G FAMILY MEMBER 28"/>
    <property type="match status" value="1"/>
</dbReference>
<reference evidence="10 11" key="1">
    <citation type="journal article" date="2015" name="Genome Biol. Evol.">
        <title>Comparative Genomics of a Bacterivorous Green Alga Reveals Evolutionary Causalities and Consequences of Phago-Mixotrophic Mode of Nutrition.</title>
        <authorList>
            <person name="Burns J.A."/>
            <person name="Paasch A."/>
            <person name="Narechania A."/>
            <person name="Kim E."/>
        </authorList>
    </citation>
    <scope>NUCLEOTIDE SEQUENCE [LARGE SCALE GENOMIC DNA]</scope>
    <source>
        <strain evidence="10 11">PLY_AMNH</strain>
    </source>
</reference>
<dbReference type="Gene3D" id="3.40.50.300">
    <property type="entry name" value="P-loop containing nucleotide triphosphate hydrolases"/>
    <property type="match status" value="1"/>
</dbReference>
<keyword evidence="3" id="KW-0812">Transmembrane</keyword>
<dbReference type="PANTHER" id="PTHR48041:SF91">
    <property type="entry name" value="ABC TRANSPORTER G FAMILY MEMBER 28"/>
    <property type="match status" value="1"/>
</dbReference>
<sequence length="556" mass="59824">MESMRMHHWSLVVIVGLALSSSQVACNPGAPCDAGEVDQVDSGTVFGKNHQTHVASDRSRARCDAGFQCLDCDVVRTGLIHAEGAVACVDGSVEAVELSGVCVLCLIGDHCPEGTVNRYGLSTATLCPDGMLCKPESGEWRMSFSDDTIHVASSLAYTTQRCPTGHQCGAGTAYVSEHTSCQEMVIAGLRALKPTEEVRDDDPSGYYCGPGTSGYETLTAEPNLFFQQCRKGKYCPNATARLACPEGHYCKLMVSQPEKCPIAYERRSVLEARAIEQTINLSEMKQKLRQQIFHGLQMGRIATPLRGFKPCNMPITISFHQICLSLPDNTTILDDVSGRFSHSQLAAIMGPSGCGKTSLINVLSGKAGRHGKVSGYVAVNEKPFSAAEMKGVMGFVPQDDTVLDDLTVLENIQFSAKLRLQPATTVQARHTLVLSVLEILGLTHIQNSCVGSVEKRGISGGQKKRVNIGVEMVADPSVLFLDEPTSGLGATDTLLVMKALHSFALNRHTVIAVIHQPRYQVRNGADWPCTCSSLPSLSFRDDALSQHDARKPGGAA</sequence>
<keyword evidence="7" id="KW-0472">Membrane</keyword>
<evidence type="ECO:0000313" key="11">
    <source>
        <dbReference type="Proteomes" id="UP001190700"/>
    </source>
</evidence>
<keyword evidence="8" id="KW-0732">Signal</keyword>
<evidence type="ECO:0000256" key="5">
    <source>
        <dbReference type="ARBA" id="ARBA00022840"/>
    </source>
</evidence>
<comment type="subcellular location">
    <subcellularLocation>
        <location evidence="1">Membrane</location>
        <topology evidence="1">Multi-pass membrane protein</topology>
    </subcellularLocation>
</comment>
<gene>
    <name evidence="10" type="ORF">CYMTET_24341</name>
</gene>
<dbReference type="GO" id="GO:0016020">
    <property type="term" value="C:membrane"/>
    <property type="evidence" value="ECO:0007669"/>
    <property type="project" value="UniProtKB-SubCell"/>
</dbReference>
<feature type="domain" description="ABC transporter" evidence="9">
    <location>
        <begin position="317"/>
        <end position="556"/>
    </location>
</feature>
<protein>
    <recommendedName>
        <fullName evidence="9">ABC transporter domain-containing protein</fullName>
    </recommendedName>
</protein>
<dbReference type="AlphaFoldDB" id="A0AAE0L003"/>
<accession>A0AAE0L003</accession>
<evidence type="ECO:0000256" key="4">
    <source>
        <dbReference type="ARBA" id="ARBA00022741"/>
    </source>
</evidence>
<organism evidence="10 11">
    <name type="scientific">Cymbomonas tetramitiformis</name>
    <dbReference type="NCBI Taxonomy" id="36881"/>
    <lineage>
        <taxon>Eukaryota</taxon>
        <taxon>Viridiplantae</taxon>
        <taxon>Chlorophyta</taxon>
        <taxon>Pyramimonadophyceae</taxon>
        <taxon>Pyramimonadales</taxon>
        <taxon>Pyramimonadaceae</taxon>
        <taxon>Cymbomonas</taxon>
    </lineage>
</organism>
<dbReference type="PROSITE" id="PS50893">
    <property type="entry name" value="ABC_TRANSPORTER_2"/>
    <property type="match status" value="1"/>
</dbReference>
<dbReference type="InterPro" id="IPR050352">
    <property type="entry name" value="ABCG_transporters"/>
</dbReference>
<evidence type="ECO:0000256" key="1">
    <source>
        <dbReference type="ARBA" id="ARBA00004141"/>
    </source>
</evidence>
<dbReference type="InterPro" id="IPR003593">
    <property type="entry name" value="AAA+_ATPase"/>
</dbReference>
<evidence type="ECO:0000256" key="6">
    <source>
        <dbReference type="ARBA" id="ARBA00022989"/>
    </source>
</evidence>
<name>A0AAE0L003_9CHLO</name>